<evidence type="ECO:0000313" key="4">
    <source>
        <dbReference type="EMBL" id="MYM59106.1"/>
    </source>
</evidence>
<keyword evidence="4" id="KW-0012">Acyltransferase</keyword>
<keyword evidence="4" id="KW-0808">Transferase</keyword>
<dbReference type="GO" id="GO:0016811">
    <property type="term" value="F:hydrolase activity, acting on carbon-nitrogen (but not peptide) bonds, in linear amides"/>
    <property type="evidence" value="ECO:0007669"/>
    <property type="project" value="TreeGrafter"/>
</dbReference>
<evidence type="ECO:0000256" key="2">
    <source>
        <dbReference type="SAM" id="MobiDB-lite"/>
    </source>
</evidence>
<dbReference type="EMBL" id="WWEU01000002">
    <property type="protein sequence ID" value="MYM59106.1"/>
    <property type="molecule type" value="Genomic_DNA"/>
</dbReference>
<sequence>MKNLRVASVQFNHRANDKVYNLSVVEHYVKQAAIQKVEIIVFPEMCVTGYWHVSKLDKEAVFSLAEFVPEGDTCQALLAMSSQHQITIGVGLIEKDQSGNLYNAYIMAMPDGKLAKHRKLHTFVSPYMSSGNDYTVFDTPYGWKLGILICWDNNLVENARITALKGADILIAPHQTGGCNSRSPNAMGLIDPELWHERNTNPDAIRAEMQGPKGRDWLMRWLPSRAHDNGMFLIFSNGIGLDMDEVRTGNAMILNPYGEVVAETTSIYDDIVIADLDAKELSMCTGRRWIRGRRPNLYQALTVKGNELTPAQARFSTESTGSNQGLIEQSQSSNYKSS</sequence>
<dbReference type="PANTHER" id="PTHR43674">
    <property type="entry name" value="NITRILASE C965.09-RELATED"/>
    <property type="match status" value="1"/>
</dbReference>
<feature type="domain" description="CN hydrolase" evidence="3">
    <location>
        <begin position="4"/>
        <end position="278"/>
    </location>
</feature>
<dbReference type="SUPFAM" id="SSF56317">
    <property type="entry name" value="Carbon-nitrogen hydrolase"/>
    <property type="match status" value="1"/>
</dbReference>
<keyword evidence="1" id="KW-0378">Hydrolase</keyword>
<dbReference type="CDD" id="cd07585">
    <property type="entry name" value="nitrilase_7"/>
    <property type="match status" value="1"/>
</dbReference>
<evidence type="ECO:0000313" key="5">
    <source>
        <dbReference type="Proteomes" id="UP000478571"/>
    </source>
</evidence>
<gene>
    <name evidence="4" type="ORF">GTG28_07715</name>
</gene>
<dbReference type="PROSITE" id="PS50263">
    <property type="entry name" value="CN_HYDROLASE"/>
    <property type="match status" value="1"/>
</dbReference>
<dbReference type="GO" id="GO:0016746">
    <property type="term" value="F:acyltransferase activity"/>
    <property type="evidence" value="ECO:0007669"/>
    <property type="project" value="UniProtKB-KW"/>
</dbReference>
<evidence type="ECO:0000256" key="1">
    <source>
        <dbReference type="ARBA" id="ARBA00022801"/>
    </source>
</evidence>
<dbReference type="Proteomes" id="UP000478571">
    <property type="component" value="Unassembled WGS sequence"/>
</dbReference>
<dbReference type="InterPro" id="IPR003010">
    <property type="entry name" value="C-N_Hydrolase"/>
</dbReference>
<dbReference type="Pfam" id="PF00795">
    <property type="entry name" value="CN_hydrolase"/>
    <property type="match status" value="1"/>
</dbReference>
<feature type="region of interest" description="Disordered" evidence="2">
    <location>
        <begin position="315"/>
        <end position="338"/>
    </location>
</feature>
<name>A0A6L8LV82_9VIBR</name>
<dbReference type="Gene3D" id="3.60.110.10">
    <property type="entry name" value="Carbon-nitrogen hydrolase"/>
    <property type="match status" value="1"/>
</dbReference>
<dbReference type="AlphaFoldDB" id="A0A6L8LV82"/>
<proteinExistence type="predicted"/>
<dbReference type="InterPro" id="IPR050345">
    <property type="entry name" value="Aliph_Amidase/BUP"/>
</dbReference>
<keyword evidence="5" id="KW-1185">Reference proteome</keyword>
<dbReference type="RefSeq" id="WP_160928572.1">
    <property type="nucleotide sequence ID" value="NZ_WWEU01000002.1"/>
</dbReference>
<reference evidence="4 5" key="1">
    <citation type="submission" date="2020-01" db="EMBL/GenBank/DDBJ databases">
        <title>Draft Genome Sequence of Vibrio sp. strain OCN044, Isolated from a Healthy Coral at Palmyra Atoll.</title>
        <authorList>
            <person name="Videau P."/>
            <person name="Loughran R."/>
            <person name="Esquivel A."/>
            <person name="Deadmond M."/>
            <person name="Paddock B.E."/>
            <person name="Saw J.H."/>
            <person name="Ushijima B."/>
        </authorList>
    </citation>
    <scope>NUCLEOTIDE SEQUENCE [LARGE SCALE GENOMIC DNA]</scope>
    <source>
        <strain evidence="4 5">OCN044</strain>
    </source>
</reference>
<organism evidence="4 5">
    <name type="scientific">Vibrio tetraodonis subsp. pristinus</name>
    <dbReference type="NCBI Taxonomy" id="2695891"/>
    <lineage>
        <taxon>Bacteria</taxon>
        <taxon>Pseudomonadati</taxon>
        <taxon>Pseudomonadota</taxon>
        <taxon>Gammaproteobacteria</taxon>
        <taxon>Vibrionales</taxon>
        <taxon>Vibrionaceae</taxon>
        <taxon>Vibrio</taxon>
    </lineage>
</organism>
<protein>
    <submittedName>
        <fullName evidence="4">Acyltransferase</fullName>
    </submittedName>
</protein>
<evidence type="ECO:0000259" key="3">
    <source>
        <dbReference type="PROSITE" id="PS50263"/>
    </source>
</evidence>
<dbReference type="PANTHER" id="PTHR43674:SF16">
    <property type="entry name" value="CARBON-NITROGEN FAMILY, PUTATIVE (AFU_ORTHOLOGUE AFUA_5G02350)-RELATED"/>
    <property type="match status" value="1"/>
</dbReference>
<comment type="caution">
    <text evidence="4">The sequence shown here is derived from an EMBL/GenBank/DDBJ whole genome shotgun (WGS) entry which is preliminary data.</text>
</comment>
<dbReference type="InterPro" id="IPR036526">
    <property type="entry name" value="C-N_Hydrolase_sf"/>
</dbReference>
<accession>A0A6L8LV82</accession>